<dbReference type="Proteomes" id="UP000005019">
    <property type="component" value="Unassembled WGS sequence"/>
</dbReference>
<proteinExistence type="predicted"/>
<evidence type="ECO:0000256" key="1">
    <source>
        <dbReference type="SAM" id="MobiDB-lite"/>
    </source>
</evidence>
<keyword evidence="3" id="KW-1185">Reference proteome</keyword>
<reference evidence="2 3" key="1">
    <citation type="journal article" date="2011" name="J. Bacteriol.">
        <title>Genome sequence of Methyloversatilis universalis FAM5T, a methylotrophic representative of the order Rhodocyclales.</title>
        <authorList>
            <person name="Kittichotirat W."/>
            <person name="Good N.M."/>
            <person name="Hall R."/>
            <person name="Bringel F."/>
            <person name="Lajus A."/>
            <person name="Medigue C."/>
            <person name="Smalley N.E."/>
            <person name="Beck D."/>
            <person name="Bumgarner R."/>
            <person name="Vuilleumier S."/>
            <person name="Kalyuzhnaya M.G."/>
        </authorList>
    </citation>
    <scope>NUCLEOTIDE SEQUENCE [LARGE SCALE GENOMIC DNA]</scope>
    <source>
        <strain evidence="3">ATCC BAA-1314 / JCM 13912 / FAM5</strain>
    </source>
</reference>
<dbReference type="AlphaFoldDB" id="F5RBR7"/>
<organism evidence="2 3">
    <name type="scientific">Methyloversatilis universalis (strain ATCC BAA-1314 / DSM 25237 / JCM 13912 / CCUG 52030 / FAM5)</name>
    <dbReference type="NCBI Taxonomy" id="1000565"/>
    <lineage>
        <taxon>Bacteria</taxon>
        <taxon>Pseudomonadati</taxon>
        <taxon>Pseudomonadota</taxon>
        <taxon>Betaproteobacteria</taxon>
        <taxon>Nitrosomonadales</taxon>
        <taxon>Sterolibacteriaceae</taxon>
        <taxon>Methyloversatilis</taxon>
    </lineage>
</organism>
<comment type="caution">
    <text evidence="2">The sequence shown here is derived from an EMBL/GenBank/DDBJ whole genome shotgun (WGS) entry which is preliminary data.</text>
</comment>
<protein>
    <submittedName>
        <fullName evidence="2">Uncharacterized protein</fullName>
    </submittedName>
</protein>
<gene>
    <name evidence="2" type="ORF">METUNv1_01712</name>
</gene>
<dbReference type="eggNOG" id="ENOG50318WV">
    <property type="taxonomic scope" value="Bacteria"/>
</dbReference>
<accession>F5RBR7</accession>
<name>F5RBR7_METUF</name>
<sequence>MPRTVLADTRDSNDSFPPDGKRHSSSRGAQQMGSIRSGISSAGARLAVAVALASAGCAAPRTMTQAEWESSLVRDFSGVSRDQVLAAARRVFELADPADFRIVPTEDGILATRKWSWFLLIAATQGTDTWNLTAKDIGGVVRARVHVSVLTSDTNAAVIGAAAIPVTSTTQTPTVDGTAIYDVFWARVEYLLGQRDDWMSCVESNARQKSRLVWGFNEPLCDSLTTVDAPAPDRILGLEHR</sequence>
<dbReference type="EMBL" id="AFHG01000044">
    <property type="protein sequence ID" value="EGK71934.1"/>
    <property type="molecule type" value="Genomic_DNA"/>
</dbReference>
<dbReference type="STRING" id="1000565.METUNv1_01712"/>
<evidence type="ECO:0000313" key="2">
    <source>
        <dbReference type="EMBL" id="EGK71934.1"/>
    </source>
</evidence>
<evidence type="ECO:0000313" key="3">
    <source>
        <dbReference type="Proteomes" id="UP000005019"/>
    </source>
</evidence>
<feature type="region of interest" description="Disordered" evidence="1">
    <location>
        <begin position="1"/>
        <end position="34"/>
    </location>
</feature>